<evidence type="ECO:0000313" key="1">
    <source>
        <dbReference type="EMBL" id="TNN63839.1"/>
    </source>
</evidence>
<dbReference type="AlphaFoldDB" id="A0A4Z2HDC1"/>
<keyword evidence="2" id="KW-1185">Reference proteome</keyword>
<sequence length="343" mass="37952">MEKTDYIPKLVQWPWQPGLTPGVTLALSSRSRVMPFIRRARMQPRNPLCPPAAPEGARKEGREGWWYQHGEIGTRTNTKKAKWKSGSWKSFSTTDSLTFRSAITRCHWSSLRGAAECTVNSTGPFPTSKEKKDAVGRAGLEVEGDVGAGLTLEGGEVQGLEANEMIHLSMPDQMGYVSVPAEGAGTAFPEGNKDRRTTAGRLRKAINGEAEPLRSAPAVQHKDSVPYGPLQEHTYHDGLTRLHRFKEPPIWGTTASWLQQLHHLLLWDWWRPGTIKGDGESVLLFVGTLTKRASCRCQSCELALESVSKEQNAQRSQKSLASEHFKSSSVPLLRIVASEEETA</sequence>
<organism evidence="1 2">
    <name type="scientific">Liparis tanakae</name>
    <name type="common">Tanaka's snailfish</name>
    <dbReference type="NCBI Taxonomy" id="230148"/>
    <lineage>
        <taxon>Eukaryota</taxon>
        <taxon>Metazoa</taxon>
        <taxon>Chordata</taxon>
        <taxon>Craniata</taxon>
        <taxon>Vertebrata</taxon>
        <taxon>Euteleostomi</taxon>
        <taxon>Actinopterygii</taxon>
        <taxon>Neopterygii</taxon>
        <taxon>Teleostei</taxon>
        <taxon>Neoteleostei</taxon>
        <taxon>Acanthomorphata</taxon>
        <taxon>Eupercaria</taxon>
        <taxon>Perciformes</taxon>
        <taxon>Cottioidei</taxon>
        <taxon>Cottales</taxon>
        <taxon>Liparidae</taxon>
        <taxon>Liparis</taxon>
    </lineage>
</organism>
<accession>A0A4Z2HDC1</accession>
<comment type="caution">
    <text evidence="1">The sequence shown here is derived from an EMBL/GenBank/DDBJ whole genome shotgun (WGS) entry which is preliminary data.</text>
</comment>
<evidence type="ECO:0000313" key="2">
    <source>
        <dbReference type="Proteomes" id="UP000314294"/>
    </source>
</evidence>
<proteinExistence type="predicted"/>
<protein>
    <submittedName>
        <fullName evidence="1">Uncharacterized protein</fullName>
    </submittedName>
</protein>
<gene>
    <name evidence="1" type="ORF">EYF80_025957</name>
</gene>
<reference evidence="1 2" key="1">
    <citation type="submission" date="2019-03" db="EMBL/GenBank/DDBJ databases">
        <title>First draft genome of Liparis tanakae, snailfish: a comprehensive survey of snailfish specific genes.</title>
        <authorList>
            <person name="Kim W."/>
            <person name="Song I."/>
            <person name="Jeong J.-H."/>
            <person name="Kim D."/>
            <person name="Kim S."/>
            <person name="Ryu S."/>
            <person name="Song J.Y."/>
            <person name="Lee S.K."/>
        </authorList>
    </citation>
    <scope>NUCLEOTIDE SEQUENCE [LARGE SCALE GENOMIC DNA]</scope>
    <source>
        <tissue evidence="1">Muscle</tissue>
    </source>
</reference>
<dbReference type="EMBL" id="SRLO01000265">
    <property type="protein sequence ID" value="TNN63839.1"/>
    <property type="molecule type" value="Genomic_DNA"/>
</dbReference>
<dbReference type="Proteomes" id="UP000314294">
    <property type="component" value="Unassembled WGS sequence"/>
</dbReference>
<name>A0A4Z2HDC1_9TELE</name>